<reference evidence="1 2" key="1">
    <citation type="journal article" date="2023" name="IScience">
        <title>Expanded male sex-determining region conserved during the evolution of homothallism in the green alga Volvox.</title>
        <authorList>
            <person name="Yamamoto K."/>
            <person name="Matsuzaki R."/>
            <person name="Mahakham W."/>
            <person name="Heman W."/>
            <person name="Sekimoto H."/>
            <person name="Kawachi M."/>
            <person name="Minakuchi Y."/>
            <person name="Toyoda A."/>
            <person name="Nozaki H."/>
        </authorList>
    </citation>
    <scope>NUCLEOTIDE SEQUENCE [LARGE SCALE GENOMIC DNA]</scope>
    <source>
        <strain evidence="1 2">NIES-4468</strain>
    </source>
</reference>
<evidence type="ECO:0000313" key="2">
    <source>
        <dbReference type="Proteomes" id="UP001165090"/>
    </source>
</evidence>
<comment type="caution">
    <text evidence="1">The sequence shown here is derived from an EMBL/GenBank/DDBJ whole genome shotgun (WGS) entry which is preliminary data.</text>
</comment>
<proteinExistence type="predicted"/>
<sequence>KTLVFAVGFNKKRYHNNNDIVRSYIRPTYARVRWQQWAFFKSSSSPCNGGTCRGKRLMEHRRGCERYDDAVAYTAWKLQKHIKKDFGYKIWAVYNDCTTLYVTYWKLCYLFSTLTRLAEALAGSSSCGA</sequence>
<name>A0ABQ5RY82_9CHLO</name>
<gene>
    <name evidence="1" type="ORF">VaNZ11_005257</name>
</gene>
<protein>
    <submittedName>
        <fullName evidence="1">Uncharacterized protein</fullName>
    </submittedName>
</protein>
<accession>A0ABQ5RY82</accession>
<evidence type="ECO:0000313" key="1">
    <source>
        <dbReference type="EMBL" id="GLI62583.1"/>
    </source>
</evidence>
<feature type="non-terminal residue" evidence="1">
    <location>
        <position position="1"/>
    </location>
</feature>
<dbReference type="Proteomes" id="UP001165090">
    <property type="component" value="Unassembled WGS sequence"/>
</dbReference>
<dbReference type="EMBL" id="BSDZ01000013">
    <property type="protein sequence ID" value="GLI62583.1"/>
    <property type="molecule type" value="Genomic_DNA"/>
</dbReference>
<keyword evidence="2" id="KW-1185">Reference proteome</keyword>
<organism evidence="1 2">
    <name type="scientific">Volvox africanus</name>
    <dbReference type="NCBI Taxonomy" id="51714"/>
    <lineage>
        <taxon>Eukaryota</taxon>
        <taxon>Viridiplantae</taxon>
        <taxon>Chlorophyta</taxon>
        <taxon>core chlorophytes</taxon>
        <taxon>Chlorophyceae</taxon>
        <taxon>CS clade</taxon>
        <taxon>Chlamydomonadales</taxon>
        <taxon>Volvocaceae</taxon>
        <taxon>Volvox</taxon>
    </lineage>
</organism>